<organism evidence="1 2">
    <name type="scientific">Crenichthys baileyi</name>
    <name type="common">White River springfish</name>
    <dbReference type="NCBI Taxonomy" id="28760"/>
    <lineage>
        <taxon>Eukaryota</taxon>
        <taxon>Metazoa</taxon>
        <taxon>Chordata</taxon>
        <taxon>Craniata</taxon>
        <taxon>Vertebrata</taxon>
        <taxon>Euteleostomi</taxon>
        <taxon>Actinopterygii</taxon>
        <taxon>Neopterygii</taxon>
        <taxon>Teleostei</taxon>
        <taxon>Neoteleostei</taxon>
        <taxon>Acanthomorphata</taxon>
        <taxon>Ovalentaria</taxon>
        <taxon>Atherinomorphae</taxon>
        <taxon>Cyprinodontiformes</taxon>
        <taxon>Goodeidae</taxon>
        <taxon>Crenichthys</taxon>
    </lineage>
</organism>
<evidence type="ECO:0000313" key="1">
    <source>
        <dbReference type="EMBL" id="KAK5610094.1"/>
    </source>
</evidence>
<evidence type="ECO:0000313" key="2">
    <source>
        <dbReference type="Proteomes" id="UP001311232"/>
    </source>
</evidence>
<accession>A0AAV9RM20</accession>
<dbReference type="Proteomes" id="UP001311232">
    <property type="component" value="Unassembled WGS sequence"/>
</dbReference>
<dbReference type="EMBL" id="JAHHUM010001668">
    <property type="protein sequence ID" value="KAK5610094.1"/>
    <property type="molecule type" value="Genomic_DNA"/>
</dbReference>
<dbReference type="AlphaFoldDB" id="A0AAV9RM20"/>
<comment type="caution">
    <text evidence="1">The sequence shown here is derived from an EMBL/GenBank/DDBJ whole genome shotgun (WGS) entry which is preliminary data.</text>
</comment>
<reference evidence="1 2" key="1">
    <citation type="submission" date="2021-06" db="EMBL/GenBank/DDBJ databases">
        <authorList>
            <person name="Palmer J.M."/>
        </authorList>
    </citation>
    <scope>NUCLEOTIDE SEQUENCE [LARGE SCALE GENOMIC DNA]</scope>
    <source>
        <strain evidence="1 2">MEX-2019</strain>
        <tissue evidence="1">Muscle</tissue>
    </source>
</reference>
<proteinExistence type="predicted"/>
<sequence>MVTEISAEVPVLNSFGDRSDEAGPKEAIWRIAFTCSIPASSLITLHLVHLLHLCTWLYKQYTDRQTAPDYRKSSCENAE</sequence>
<protein>
    <submittedName>
        <fullName evidence="1">Uncharacterized protein</fullName>
    </submittedName>
</protein>
<gene>
    <name evidence="1" type="ORF">CRENBAI_011853</name>
</gene>
<name>A0AAV9RM20_9TELE</name>
<keyword evidence="2" id="KW-1185">Reference proteome</keyword>